<keyword evidence="1" id="KW-0489">Methyltransferase</keyword>
<accession>A0A6J4QYU4</accession>
<evidence type="ECO:0008006" key="5">
    <source>
        <dbReference type="Google" id="ProtNLM"/>
    </source>
</evidence>
<dbReference type="InterPro" id="IPR004033">
    <property type="entry name" value="UbiE/COQ5_MeTrFase"/>
</dbReference>
<evidence type="ECO:0000313" key="4">
    <source>
        <dbReference type="EMBL" id="CAA9457597.1"/>
    </source>
</evidence>
<dbReference type="AlphaFoldDB" id="A0A6J4QYU4"/>
<sequence length="239" mass="26766">MKFRAPDIYDAGFVERLFDEMSGTYERVNYLSSFGFSRRWREQFVGEASIGPGMTVCDLMCGVGECWEAVSAQLAGGRLVALDFSGGMLRLAEHRRADLPDLDISLRREDALASSLRDGCADRIVCGFGVKTLSDEQREVFASEVARLLRPGGAFSLVEVSIPRGWWLKGLYMLYLKHIIPIIGWVLLGNPENYRMLGVYTEQFGDCRSMRNALVRNGLRTTYHDYFFGCASGVSGIKL</sequence>
<dbReference type="Pfam" id="PF01209">
    <property type="entry name" value="Ubie_methyltran"/>
    <property type="match status" value="1"/>
</dbReference>
<dbReference type="Gene3D" id="3.40.50.150">
    <property type="entry name" value="Vaccinia Virus protein VP39"/>
    <property type="match status" value="1"/>
</dbReference>
<dbReference type="SUPFAM" id="SSF53335">
    <property type="entry name" value="S-adenosyl-L-methionine-dependent methyltransferases"/>
    <property type="match status" value="1"/>
</dbReference>
<dbReference type="GO" id="GO:0008168">
    <property type="term" value="F:methyltransferase activity"/>
    <property type="evidence" value="ECO:0007669"/>
    <property type="project" value="UniProtKB-KW"/>
</dbReference>
<dbReference type="GO" id="GO:0032259">
    <property type="term" value="P:methylation"/>
    <property type="evidence" value="ECO:0007669"/>
    <property type="project" value="UniProtKB-KW"/>
</dbReference>
<keyword evidence="3" id="KW-0949">S-adenosyl-L-methionine</keyword>
<evidence type="ECO:0000256" key="2">
    <source>
        <dbReference type="ARBA" id="ARBA00022679"/>
    </source>
</evidence>
<gene>
    <name evidence="4" type="ORF">AVDCRST_MAG58-1744</name>
</gene>
<keyword evidence="2" id="KW-0808">Transferase</keyword>
<proteinExistence type="predicted"/>
<evidence type="ECO:0000256" key="1">
    <source>
        <dbReference type="ARBA" id="ARBA00022603"/>
    </source>
</evidence>
<dbReference type="CDD" id="cd02440">
    <property type="entry name" value="AdoMet_MTases"/>
    <property type="match status" value="1"/>
</dbReference>
<organism evidence="4">
    <name type="scientific">uncultured Rubrobacteraceae bacterium</name>
    <dbReference type="NCBI Taxonomy" id="349277"/>
    <lineage>
        <taxon>Bacteria</taxon>
        <taxon>Bacillati</taxon>
        <taxon>Actinomycetota</taxon>
        <taxon>Rubrobacteria</taxon>
        <taxon>Rubrobacterales</taxon>
        <taxon>Rubrobacteraceae</taxon>
        <taxon>environmental samples</taxon>
    </lineage>
</organism>
<dbReference type="EMBL" id="CADCVF010000039">
    <property type="protein sequence ID" value="CAA9457597.1"/>
    <property type="molecule type" value="Genomic_DNA"/>
</dbReference>
<dbReference type="PROSITE" id="PS51608">
    <property type="entry name" value="SAM_MT_UBIE"/>
    <property type="match status" value="1"/>
</dbReference>
<dbReference type="InterPro" id="IPR029063">
    <property type="entry name" value="SAM-dependent_MTases_sf"/>
</dbReference>
<reference evidence="4" key="1">
    <citation type="submission" date="2020-02" db="EMBL/GenBank/DDBJ databases">
        <authorList>
            <person name="Meier V. D."/>
        </authorList>
    </citation>
    <scope>NUCLEOTIDE SEQUENCE</scope>
    <source>
        <strain evidence="4">AVDCRST_MAG58</strain>
    </source>
</reference>
<protein>
    <recommendedName>
        <fullName evidence="5">Demethylmenaquinone methyltransferase</fullName>
    </recommendedName>
</protein>
<evidence type="ECO:0000256" key="3">
    <source>
        <dbReference type="ARBA" id="ARBA00022691"/>
    </source>
</evidence>
<name>A0A6J4QYU4_9ACTN</name>
<dbReference type="PANTHER" id="PTHR43591:SF24">
    <property type="entry name" value="2-METHOXY-6-POLYPRENYL-1,4-BENZOQUINOL METHYLASE, MITOCHONDRIAL"/>
    <property type="match status" value="1"/>
</dbReference>
<dbReference type="PANTHER" id="PTHR43591">
    <property type="entry name" value="METHYLTRANSFERASE"/>
    <property type="match status" value="1"/>
</dbReference>